<reference evidence="3 4" key="1">
    <citation type="journal article" date="2014" name="PLoS Genet.">
        <title>Phylogenetically driven sequencing of extremely halophilic archaea reveals strategies for static and dynamic osmo-response.</title>
        <authorList>
            <person name="Becker E.A."/>
            <person name="Seitzer P.M."/>
            <person name="Tritt A."/>
            <person name="Larsen D."/>
            <person name="Krusor M."/>
            <person name="Yao A.I."/>
            <person name="Wu D."/>
            <person name="Madern D."/>
            <person name="Eisen J.A."/>
            <person name="Darling A.E."/>
            <person name="Facciotti M.T."/>
        </authorList>
    </citation>
    <scope>NUCLEOTIDE SEQUENCE [LARGE SCALE GENOMIC DNA]</scope>
    <source>
        <strain evidence="3 4">ATCC BAA-1513</strain>
    </source>
</reference>
<keyword evidence="2" id="KW-1133">Transmembrane helix</keyword>
<keyword evidence="2" id="KW-0812">Transmembrane</keyword>
<evidence type="ECO:0000256" key="1">
    <source>
        <dbReference type="SAM" id="MobiDB-lite"/>
    </source>
</evidence>
<evidence type="ECO:0000256" key="2">
    <source>
        <dbReference type="SAM" id="Phobius"/>
    </source>
</evidence>
<sequence length="66" mass="6779">MPKVGVPFLDTEVDTDQPGESAQNLGLATVGVMLFLAVMGAGTWLYNKAKETAGVEQGTGIPVAGE</sequence>
<comment type="caution">
    <text evidence="3">The sequence shown here is derived from an EMBL/GenBank/DDBJ whole genome shotgun (WGS) entry which is preliminary data.</text>
</comment>
<dbReference type="Proteomes" id="UP000011612">
    <property type="component" value="Unassembled WGS sequence"/>
</dbReference>
<dbReference type="GO" id="GO:0016301">
    <property type="term" value="F:kinase activity"/>
    <property type="evidence" value="ECO:0007669"/>
    <property type="project" value="UniProtKB-KW"/>
</dbReference>
<dbReference type="AlphaFoldDB" id="M0HUU7"/>
<name>M0HUU7_HALEO</name>
<dbReference type="PATRIC" id="fig|1230453.4.peg.768"/>
<dbReference type="RefSeq" id="WP_008322883.1">
    <property type="nucleotide sequence ID" value="NZ_AOLK01000011.1"/>
</dbReference>
<keyword evidence="3" id="KW-0808">Transferase</keyword>
<organism evidence="3 4">
    <name type="scientific">Haloferax elongans ATCC BAA-1513</name>
    <dbReference type="NCBI Taxonomy" id="1230453"/>
    <lineage>
        <taxon>Archaea</taxon>
        <taxon>Methanobacteriati</taxon>
        <taxon>Methanobacteriota</taxon>
        <taxon>Stenosarchaea group</taxon>
        <taxon>Halobacteria</taxon>
        <taxon>Halobacteriales</taxon>
        <taxon>Haloferacaceae</taxon>
        <taxon>Haloferax</taxon>
    </lineage>
</organism>
<keyword evidence="4" id="KW-1185">Reference proteome</keyword>
<proteinExistence type="predicted"/>
<dbReference type="OrthoDB" id="284767at2157"/>
<keyword evidence="3" id="KW-0418">Kinase</keyword>
<accession>M0HUU7</accession>
<feature type="region of interest" description="Disordered" evidence="1">
    <location>
        <begin position="1"/>
        <end position="21"/>
    </location>
</feature>
<evidence type="ECO:0000313" key="3">
    <source>
        <dbReference type="EMBL" id="ELZ87493.1"/>
    </source>
</evidence>
<dbReference type="STRING" id="1230453.C453_04044"/>
<gene>
    <name evidence="3" type="ORF">C453_04044</name>
</gene>
<keyword evidence="2" id="KW-0472">Membrane</keyword>
<dbReference type="EMBL" id="AOLK01000011">
    <property type="protein sequence ID" value="ELZ87493.1"/>
    <property type="molecule type" value="Genomic_DNA"/>
</dbReference>
<feature type="transmembrane region" description="Helical" evidence="2">
    <location>
        <begin position="25"/>
        <end position="46"/>
    </location>
</feature>
<protein>
    <submittedName>
        <fullName evidence="3">Sugar kinase</fullName>
    </submittedName>
</protein>
<evidence type="ECO:0000313" key="4">
    <source>
        <dbReference type="Proteomes" id="UP000011612"/>
    </source>
</evidence>